<feature type="transmembrane region" description="Helical" evidence="1">
    <location>
        <begin position="84"/>
        <end position="111"/>
    </location>
</feature>
<organism evidence="2">
    <name type="scientific">Catovirus CTV1</name>
    <dbReference type="NCBI Taxonomy" id="1977631"/>
    <lineage>
        <taxon>Viruses</taxon>
        <taxon>Varidnaviria</taxon>
        <taxon>Bamfordvirae</taxon>
        <taxon>Nucleocytoviricota</taxon>
        <taxon>Megaviricetes</taxon>
        <taxon>Imitervirales</taxon>
        <taxon>Mimiviridae</taxon>
        <taxon>Klosneuvirinae</taxon>
        <taxon>Catovirus</taxon>
    </lineage>
</organism>
<accession>A0A1V0SAS3</accession>
<keyword evidence="1" id="KW-1133">Transmembrane helix</keyword>
<evidence type="ECO:0000256" key="1">
    <source>
        <dbReference type="SAM" id="Phobius"/>
    </source>
</evidence>
<name>A0A1V0SAS3_9VIRU</name>
<feature type="transmembrane region" description="Helical" evidence="1">
    <location>
        <begin position="32"/>
        <end position="64"/>
    </location>
</feature>
<keyword evidence="1" id="KW-0472">Membrane</keyword>
<gene>
    <name evidence="2" type="ORF">Catovirus_1_862</name>
</gene>
<evidence type="ECO:0000313" key="2">
    <source>
        <dbReference type="EMBL" id="ARF08812.1"/>
    </source>
</evidence>
<keyword evidence="1" id="KW-0812">Transmembrane</keyword>
<dbReference type="EMBL" id="KY684083">
    <property type="protein sequence ID" value="ARF08812.1"/>
    <property type="molecule type" value="Genomic_DNA"/>
</dbReference>
<protein>
    <submittedName>
        <fullName evidence="2">Uncharacterized protein</fullName>
    </submittedName>
</protein>
<reference evidence="2" key="1">
    <citation type="journal article" date="2017" name="Science">
        <title>Giant viruses with an expanded complement of translation system components.</title>
        <authorList>
            <person name="Schulz F."/>
            <person name="Yutin N."/>
            <person name="Ivanova N.N."/>
            <person name="Ortega D.R."/>
            <person name="Lee T.K."/>
            <person name="Vierheilig J."/>
            <person name="Daims H."/>
            <person name="Horn M."/>
            <person name="Wagner M."/>
            <person name="Jensen G.J."/>
            <person name="Kyrpides N.C."/>
            <person name="Koonin E.V."/>
            <person name="Woyke T."/>
        </authorList>
    </citation>
    <scope>NUCLEOTIDE SEQUENCE</scope>
    <source>
        <strain evidence="2">CTV1</strain>
    </source>
</reference>
<proteinExistence type="predicted"/>
<sequence>MRIKEQIISYLKNNYVPYHLQKQLIYEYFKKLICYFLLFGSVNILILTAVTYVPILYIICLLQIVVLHNIYSDDQNIKLFFDEIFSFLTYKSATIFIKILSLLILSVYALICDKSSIIKRIKLNKIDNDTTNDYIFVSNDIYVGYEFFGPEFFDIKSYSLKVKTNFSEIFDVNYEKKNNIMKRDLNNDILSIILSYSDIDEIHNKNNIFLTKLLKHFEIKFITYDLI</sequence>